<feature type="transmembrane region" description="Helical" evidence="7">
    <location>
        <begin position="250"/>
        <end position="267"/>
    </location>
</feature>
<keyword evidence="2" id="KW-0813">Transport</keyword>
<evidence type="ECO:0000256" key="4">
    <source>
        <dbReference type="ARBA" id="ARBA00022989"/>
    </source>
</evidence>
<dbReference type="OrthoDB" id="10054429at2759"/>
<reference evidence="8 9" key="1">
    <citation type="submission" date="2014-05" db="EMBL/GenBank/DDBJ databases">
        <title>Draft genome sequence of a rare smut relative, Tilletiaria anomala UBC 951.</title>
        <authorList>
            <consortium name="DOE Joint Genome Institute"/>
            <person name="Toome M."/>
            <person name="Kuo A."/>
            <person name="Henrissat B."/>
            <person name="Lipzen A."/>
            <person name="Tritt A."/>
            <person name="Yoshinaga Y."/>
            <person name="Zane M."/>
            <person name="Barry K."/>
            <person name="Grigoriev I.V."/>
            <person name="Spatafora J.W."/>
            <person name="Aimea M.C."/>
        </authorList>
    </citation>
    <scope>NUCLEOTIDE SEQUENCE [LARGE SCALE GENOMIC DNA]</scope>
    <source>
        <strain evidence="8 9">UBC 951</strain>
    </source>
</reference>
<keyword evidence="5 7" id="KW-0472">Membrane</keyword>
<dbReference type="GeneID" id="25265936"/>
<feature type="region of interest" description="Disordered" evidence="6">
    <location>
        <begin position="1"/>
        <end position="57"/>
    </location>
</feature>
<evidence type="ECO:0000313" key="9">
    <source>
        <dbReference type="Proteomes" id="UP000027361"/>
    </source>
</evidence>
<dbReference type="InterPro" id="IPR002293">
    <property type="entry name" value="AA/rel_permease1"/>
</dbReference>
<feature type="transmembrane region" description="Helical" evidence="7">
    <location>
        <begin position="170"/>
        <end position="200"/>
    </location>
</feature>
<dbReference type="PANTHER" id="PTHR45649">
    <property type="entry name" value="AMINO-ACID PERMEASE BAT1"/>
    <property type="match status" value="1"/>
</dbReference>
<dbReference type="EMBL" id="JMSN01000023">
    <property type="protein sequence ID" value="KDN48869.1"/>
    <property type="molecule type" value="Genomic_DNA"/>
</dbReference>
<evidence type="ECO:0000256" key="7">
    <source>
        <dbReference type="SAM" id="Phobius"/>
    </source>
</evidence>
<dbReference type="GO" id="GO:0016020">
    <property type="term" value="C:membrane"/>
    <property type="evidence" value="ECO:0007669"/>
    <property type="project" value="UniProtKB-SubCell"/>
</dbReference>
<feature type="compositionally biased region" description="Basic and acidic residues" evidence="6">
    <location>
        <begin position="17"/>
        <end position="27"/>
    </location>
</feature>
<evidence type="ECO:0000256" key="3">
    <source>
        <dbReference type="ARBA" id="ARBA00022692"/>
    </source>
</evidence>
<feature type="transmembrane region" description="Helical" evidence="7">
    <location>
        <begin position="539"/>
        <end position="558"/>
    </location>
</feature>
<organism evidence="8 9">
    <name type="scientific">Tilletiaria anomala (strain ATCC 24038 / CBS 436.72 / UBC 951)</name>
    <dbReference type="NCBI Taxonomy" id="1037660"/>
    <lineage>
        <taxon>Eukaryota</taxon>
        <taxon>Fungi</taxon>
        <taxon>Dikarya</taxon>
        <taxon>Basidiomycota</taxon>
        <taxon>Ustilaginomycotina</taxon>
        <taxon>Exobasidiomycetes</taxon>
        <taxon>Georgefischeriales</taxon>
        <taxon>Tilletiariaceae</taxon>
        <taxon>Tilletiaria</taxon>
    </lineage>
</organism>
<dbReference type="Pfam" id="PF13520">
    <property type="entry name" value="AA_permease_2"/>
    <property type="match status" value="1"/>
</dbReference>
<dbReference type="PANTHER" id="PTHR45649:SF9">
    <property type="entry name" value="AMINO-ACID PERMEASE 2"/>
    <property type="match status" value="1"/>
</dbReference>
<evidence type="ECO:0000256" key="1">
    <source>
        <dbReference type="ARBA" id="ARBA00004141"/>
    </source>
</evidence>
<dbReference type="OMA" id="CVQFVMT"/>
<dbReference type="AlphaFoldDB" id="A0A066WCT5"/>
<name>A0A066WCT5_TILAU</name>
<comment type="caution">
    <text evidence="8">The sequence shown here is derived from an EMBL/GenBank/DDBJ whole genome shotgun (WGS) entry which is preliminary data.</text>
</comment>
<dbReference type="Gene3D" id="1.20.1740.10">
    <property type="entry name" value="Amino acid/polyamine transporter I"/>
    <property type="match status" value="1"/>
</dbReference>
<dbReference type="InParanoid" id="A0A066WCT5"/>
<comment type="subcellular location">
    <subcellularLocation>
        <location evidence="1">Membrane</location>
        <topology evidence="1">Multi-pass membrane protein</topology>
    </subcellularLocation>
</comment>
<feature type="transmembrane region" description="Helical" evidence="7">
    <location>
        <begin position="382"/>
        <end position="405"/>
    </location>
</feature>
<dbReference type="STRING" id="1037660.A0A066WCT5"/>
<proteinExistence type="predicted"/>
<dbReference type="RefSeq" id="XP_013244235.1">
    <property type="nucleotide sequence ID" value="XM_013388781.1"/>
</dbReference>
<feature type="transmembrane region" description="Helical" evidence="7">
    <location>
        <begin position="440"/>
        <end position="460"/>
    </location>
</feature>
<feature type="transmembrane region" description="Helical" evidence="7">
    <location>
        <begin position="220"/>
        <end position="238"/>
    </location>
</feature>
<dbReference type="GO" id="GO:0022857">
    <property type="term" value="F:transmembrane transporter activity"/>
    <property type="evidence" value="ECO:0007669"/>
    <property type="project" value="InterPro"/>
</dbReference>
<feature type="transmembrane region" description="Helical" evidence="7">
    <location>
        <begin position="497"/>
        <end position="519"/>
    </location>
</feature>
<evidence type="ECO:0000256" key="5">
    <source>
        <dbReference type="ARBA" id="ARBA00023136"/>
    </source>
</evidence>
<gene>
    <name evidence="8" type="ORF">K437DRAFT_267528</name>
</gene>
<keyword evidence="3 7" id="KW-0812">Transmembrane</keyword>
<keyword evidence="4 7" id="KW-1133">Transmembrane helix</keyword>
<evidence type="ECO:0000313" key="8">
    <source>
        <dbReference type="EMBL" id="KDN48869.1"/>
    </source>
</evidence>
<dbReference type="HOGENOM" id="CLU_004495_0_3_1"/>
<feature type="transmembrane region" description="Helical" evidence="7">
    <location>
        <begin position="326"/>
        <end position="346"/>
    </location>
</feature>
<evidence type="ECO:0000256" key="6">
    <source>
        <dbReference type="SAM" id="MobiDB-lite"/>
    </source>
</evidence>
<evidence type="ECO:0000256" key="2">
    <source>
        <dbReference type="ARBA" id="ARBA00022448"/>
    </source>
</evidence>
<dbReference type="Proteomes" id="UP000027361">
    <property type="component" value="Unassembled WGS sequence"/>
</dbReference>
<keyword evidence="9" id="KW-1185">Reference proteome</keyword>
<feature type="region of interest" description="Disordered" evidence="6">
    <location>
        <begin position="586"/>
        <end position="613"/>
    </location>
</feature>
<dbReference type="PIRSF" id="PIRSF006060">
    <property type="entry name" value="AA_transporter"/>
    <property type="match status" value="1"/>
</dbReference>
<protein>
    <submittedName>
        <fullName evidence="8">Amino acid transporter</fullName>
    </submittedName>
</protein>
<sequence length="613" mass="66718">MSSLLDKITPKSGSAKDGADRKERASMEDGGATVSHRRAQDDEPESRSSPLPGLARGGGVVEALDLIEDDDDRDLAERMGHKSEFAREFKSLSTISFAFSIMGLISSVATTWNTPFLYGGYATTIWAWAMGSFFNLSLATAIGEIISAYPSAGGLYSASGLLVPKKYRAITAWCTGWLNYTGQIAGIAGTAWGLSLMLWAYAYVATGYTPPGSATQSNGAYVGLYIAIMVVHGLIVSFDNKWLAKMTSAYVFINLGITVVTSIVVLARTPASEMLTGHEAFGQITDNTGYQSQAFAFFIGLQCVQFVMTDYDATAHMSEDIHRASYAAPVALFFAVGGTGIFGFLLNTAMVFGSRGVLDADVMSFPGQLAFAQVLLNRAGRVGFLIIWPFIMAVAWFVITTALQANSRSFYAFSRDGGLPDNKFFARVNKRTRQTVNATWLVVVLCVVMIFLSFASTIAVGAIFSLAAWGMDTSYLIPIICRLIFQDHPDVRFKPGPFYLGRGMLSTVVNYTAVVWTLFEVIVLSFPIVTPYTPQTFNYSWVIAIAILILALLWYAAWAHRHYQGPHSSMSSDQLRKLGIVSRAEEADAASNQAPFSGRSPPPYRIPLDEKAT</sequence>
<accession>A0A066WCT5</accession>
<dbReference type="FunCoup" id="A0A066WCT5">
    <property type="interactions" value="15"/>
</dbReference>